<dbReference type="SUPFAM" id="SSF49899">
    <property type="entry name" value="Concanavalin A-like lectins/glucanases"/>
    <property type="match status" value="1"/>
</dbReference>
<dbReference type="GO" id="GO:0030246">
    <property type="term" value="F:carbohydrate binding"/>
    <property type="evidence" value="ECO:0007669"/>
    <property type="project" value="UniProtKB-KW"/>
</dbReference>
<dbReference type="STRING" id="137265.SAMN05421684_7961"/>
<dbReference type="Proteomes" id="UP000199632">
    <property type="component" value="Unassembled WGS sequence"/>
</dbReference>
<evidence type="ECO:0000256" key="4">
    <source>
        <dbReference type="SAM" id="SignalP"/>
    </source>
</evidence>
<feature type="domain" description="LamG-like jellyroll fold" evidence="5">
    <location>
        <begin position="1099"/>
        <end position="1238"/>
    </location>
</feature>
<name>A0A1H3UTT4_9ACTN</name>
<keyword evidence="2" id="KW-1015">Disulfide bond</keyword>
<dbReference type="Gene3D" id="2.60.120.200">
    <property type="match status" value="1"/>
</dbReference>
<evidence type="ECO:0000313" key="6">
    <source>
        <dbReference type="EMBL" id="SDZ65209.1"/>
    </source>
</evidence>
<feature type="compositionally biased region" description="Low complexity" evidence="3">
    <location>
        <begin position="261"/>
        <end position="270"/>
    </location>
</feature>
<evidence type="ECO:0000256" key="1">
    <source>
        <dbReference type="ARBA" id="ARBA00022729"/>
    </source>
</evidence>
<keyword evidence="1 4" id="KW-0732">Signal</keyword>
<accession>A0A1H3UTT4</accession>
<reference evidence="7" key="1">
    <citation type="submission" date="2016-10" db="EMBL/GenBank/DDBJ databases">
        <authorList>
            <person name="Varghese N."/>
            <person name="Submissions S."/>
        </authorList>
    </citation>
    <scope>NUCLEOTIDE SEQUENCE [LARGE SCALE GENOMIC DNA]</scope>
    <source>
        <strain evidence="7">DSM 44718</strain>
    </source>
</reference>
<evidence type="ECO:0000313" key="7">
    <source>
        <dbReference type="Proteomes" id="UP000199632"/>
    </source>
</evidence>
<dbReference type="EMBL" id="FNQB01000005">
    <property type="protein sequence ID" value="SDZ65209.1"/>
    <property type="molecule type" value="Genomic_DNA"/>
</dbReference>
<feature type="chain" id="PRO_5011616035" evidence="4">
    <location>
        <begin position="30"/>
        <end position="1617"/>
    </location>
</feature>
<evidence type="ECO:0000259" key="5">
    <source>
        <dbReference type="SMART" id="SM00560"/>
    </source>
</evidence>
<keyword evidence="7" id="KW-1185">Reference proteome</keyword>
<dbReference type="Pfam" id="PF13385">
    <property type="entry name" value="Laminin_G_3"/>
    <property type="match status" value="1"/>
</dbReference>
<protein>
    <submittedName>
        <fullName evidence="6">Concanavalin A-like lectin/glucanases superfamily protein</fullName>
    </submittedName>
</protein>
<dbReference type="OrthoDB" id="4332189at2"/>
<dbReference type="SMART" id="SM00560">
    <property type="entry name" value="LamGL"/>
    <property type="match status" value="1"/>
</dbReference>
<evidence type="ECO:0000256" key="2">
    <source>
        <dbReference type="ARBA" id="ARBA00023157"/>
    </source>
</evidence>
<organism evidence="6 7">
    <name type="scientific">Asanoa ishikariensis</name>
    <dbReference type="NCBI Taxonomy" id="137265"/>
    <lineage>
        <taxon>Bacteria</taxon>
        <taxon>Bacillati</taxon>
        <taxon>Actinomycetota</taxon>
        <taxon>Actinomycetes</taxon>
        <taxon>Micromonosporales</taxon>
        <taxon>Micromonosporaceae</taxon>
        <taxon>Asanoa</taxon>
    </lineage>
</organism>
<keyword evidence="6" id="KW-0430">Lectin</keyword>
<gene>
    <name evidence="6" type="ORF">SAMN05421684_7961</name>
</gene>
<proteinExistence type="predicted"/>
<evidence type="ECO:0000256" key="3">
    <source>
        <dbReference type="SAM" id="MobiDB-lite"/>
    </source>
</evidence>
<dbReference type="RefSeq" id="WP_090803893.1">
    <property type="nucleotide sequence ID" value="NZ_BOND01000029.1"/>
</dbReference>
<feature type="region of interest" description="Disordered" evidence="3">
    <location>
        <begin position="246"/>
        <end position="270"/>
    </location>
</feature>
<sequence length="1617" mass="165518">MRSLLHQLTLFTAISTGLATVGFSTAAVADVAAPPSPSIRAAVAGGLTDDEAIAQARRTGKAVEVTGRTSPTDRVVANANGSLTQTRHAVPVRKRVNGTWKDLDATLRMNTDGAVAPFATSSDLILSGGGAGPLATMRTAGRSLAFALPVTLPKPVLSGSTATYEGVLPGVDLWVAADRQGGFSHVLIVHSAAAAAHPAVRTLTLTTSGNGMKVSADAAANLVAKDSLGHAVFAASAPVTWDSKVASSRDPVADEAGNPQPSSAAGPGRAAKKAPVAVKLTSNSIALAPPTSMLAGPDTVYPLYIDSSWTPVMPTAGAARGGYASVAEQLPSSNKWMGTADPNPDNMQVGDSGTWRGRTMINFGIDTTKLTGAAITEAHIDLTDVYSYSCTPSKTRVFAPSTTLSRTNATWDYWSGVALGGEISNRAAFAYGYSSACPARAVAFPVLASVKAAVAAGKKTQTFVFTGDTNETTDRNSYKEFSIASAAMTITYNHTPTPPTNLTTSPATPCTGTVGAVGDGNVMLYAPVSDPDGGTLGVRYNVWRSDTPGNLIASSDPASFSLGSGGTAVLVVGQPILKAQARGAVTEFSWKVQVWDGFATSGWSDTCKFNFDPNRSGAPGVTPPADGTTHIGEPVTIAVSKPMGSSSLPARYLYQLNAGPHASVPADSSGNGSITITPTRRTNTLTVSSVSAGGNIGVDAATVTFTTAPFATFAADADLTGDNFADLVTVGNTKDLPSGVWLAPGKNTAQVTTSAGNIGINGNGVVGDNRPANFDGAQVVTGIFTGEGPQDVLVYYPTDTATAGKGSGVVITGNGDGSALQAQLSGTGHTIPANELLERDELDERIPNTEPIQVANAGDSIGNDDNSADLIAIGGLSGNYHLNYYFYASVQNLQGVFPITAKTPAGDMNWNQWRIATAQTPSGVTSTTSMFLWHRTTGALHLWRDLDMSTGDLRFKSYRLAAAGWNTNADVTLQAADVNSDSLPDLWAVGAGQTVTAHVTSNLVPGSGGSNGSGTISAQAPQKLTSAQHNWNLNDIGSASSGDTITTAADNAPTGTIALPLSGSSGAKWKTGDLFSPTAELDGVNGVLHTAGPAVRTNADFSVSAWVKPSVAAGTVLSQDGGNTSGFKLWIDSATRSWRFALSRSDSASATWDTAAAPDDSVQVGVWTHLTATYRQNGGTLTLYVNGAHMKAATHTATWNAAGEFRIGDQRLSGAGNGAYLMGQVAGVQTWNQVIDPAQAQSPASYYQRIAPTRFLNTMNGDGGSTGPIASGSTVPLKIAGTATIPTANVTAVAVNITVVSPTTSGYLTAYPSLTIRPGTSNVNYKGGITIANYAIVPVGADGYINLYLATGSAHLLVDVSGYFTADAAAAGNATYAAVNPARVVDSRSGLGLGSAGKIPAGATRDITVTGGPANIPAGATAIAVNVTATGTTAGGYFVTWEQGKPRPATSGVQYRAGGLTHSTMDIVPVNTSNGKISLYTLREAHAIIDVMGYFTNGTDGQKYHTLNAARLIDTRYGSSPMTATETRHVAPGNTVIADDPTLVLGLTVTEPTTAGFITTHPSGISRPGTPNVNFSAGETLAGTALVNTGAGGGIATYNNSGTTHLLIDCTGYFSNN</sequence>
<dbReference type="InterPro" id="IPR013320">
    <property type="entry name" value="ConA-like_dom_sf"/>
</dbReference>
<feature type="signal peptide" evidence="4">
    <location>
        <begin position="1"/>
        <end position="29"/>
    </location>
</feature>
<dbReference type="InterPro" id="IPR006558">
    <property type="entry name" value="LamG-like"/>
</dbReference>